<dbReference type="InterPro" id="IPR026254">
    <property type="entry name" value="RNF31-like"/>
</dbReference>
<sequence>MIEEFQSRFKRFMFKIGNFSFAAFPIKMQQALGIERLHSAQLKLCKLVASGQTRSDNIFPVVEDILLTSDDLVSRYGKIDVRKLVQENCFLGLSGISAIIGAMGILEKYGKNLLRPDPPPQWRIVRFSNAIFHTKVDNVKGARDILVLMGYTETVYDGLAYPKSAALPDRNEAINVTADIILLKYEAALLQKAQHPKPYDFFPYIPGLREIYANSPDLTNLETSRPLFTYGSATSVTNKDVNSRPQSASKTDRPDSNSFALSHNAYNKFENTSIAIPSSQPSALGDVPSTSGLSNGHFDEMCVVCGQKPAEVQCQVCHKAQCENCDKIWHQYPNRVSHQRSRIRPPASTVANHPLSTSVDVCIRAGKAPGFHNEPSSSSVTVKKSDSSPVIDWQIQIPVKIEELRSIDNADSRRKSIQSFCSEIEEQIVKFNDGAKRLPPTVSRHLRERAKFLQKKKSEIEKLFEKDLKRSEEAIEPVPIQPVNLQTAILTPVTSMVDTDGAPVFPPRDILEQGMPTESSTVSFASETSCLPGEEITKSSSSTFLQDVNISVPFYRPPVESLLNSLSLHSPVSRDSEDFSGKVVFTPQRKNLEQSSEFEAIQNVTLTAFDSDKTNLSNGDGVDPANDPVRLSDPVVSYIQSPQSDTVNGFENSVHDNSPSPVHGNGSSFSPRNLEEILRDTKQEDNRLKNIEMIDRIRAAENQQFTTRHVEIAAKELAETNDSSSTLSQWLSENWQSRVETVVNESNLPVSVREASDALLKAGGDHSLALFFVAKERANKMKQISLPQFFTDEQIQLSLFEAEGDCEVALNALQQPLLKSFVDRLKLKSSSRQDNVKVKDFLPIRSDRDHLQDAIIAMFDIDNHLTSDMTCKLIQSTDLTEFLSDYEMEDVLEAAKCFPDDFNKAVKFLSNKCMLCFDLFPQNKVKCMPTCGDNGCMYCEACQAKYLHVKISEGQVRDLVCPVCKLPDIDGDQEVVMNHLMYVEHTVRTHLNNEDYELYQKKVIDHTVRKMPNFRWCSHCPNGFEHNQNILKMVCSACNKATCFNCKRPWESQHEGLTCHDFLEWKQLNDADFQTAGLAAHLKENGINCPECKFRYALAKGGCMHFKCLMCSYQFCSGCKQPFKQGRICSIQPQCSGKGLHAHHPRDCFFYLRDFDVDRLQKILLDAGVNFDTSSEKKINYCKVEEQKETSTGLEDGFCGREVLQDNADLCVLHYKEYLVNLINDTNLDPASVFTVEELKTVLTRSSKPLPLWQPQSSDDEHRLTLLESVRELPLIQDLTIAGQAMQANRAAENALPVVAQSSASD</sequence>
<dbReference type="CDD" id="cd19815">
    <property type="entry name" value="Bbox1_HOIP"/>
    <property type="match status" value="1"/>
</dbReference>
<dbReference type="SMART" id="SM00647">
    <property type="entry name" value="IBR"/>
    <property type="match status" value="2"/>
</dbReference>
<reference evidence="12 13" key="1">
    <citation type="submission" date="2024-02" db="EMBL/GenBank/DDBJ databases">
        <authorList>
            <person name="Daric V."/>
            <person name="Darras S."/>
        </authorList>
    </citation>
    <scope>NUCLEOTIDE SEQUENCE [LARGE SCALE GENOMIC DNA]</scope>
</reference>
<evidence type="ECO:0000256" key="7">
    <source>
        <dbReference type="PROSITE-ProRule" id="PRU00024"/>
    </source>
</evidence>
<dbReference type="InterPro" id="IPR047543">
    <property type="entry name" value="Bbox1_RNF31-like"/>
</dbReference>
<evidence type="ECO:0008006" key="14">
    <source>
        <dbReference type="Google" id="ProtNLM"/>
    </source>
</evidence>
<dbReference type="PANTHER" id="PTHR16004">
    <property type="entry name" value="RING FINGER PROTEIN 31-RELATED"/>
    <property type="match status" value="1"/>
</dbReference>
<dbReference type="Pfam" id="PF01485">
    <property type="entry name" value="IBR"/>
    <property type="match status" value="1"/>
</dbReference>
<proteinExistence type="predicted"/>
<dbReference type="PROSITE" id="PS50089">
    <property type="entry name" value="ZF_RING_2"/>
    <property type="match status" value="1"/>
</dbReference>
<dbReference type="Pfam" id="PF09409">
    <property type="entry name" value="PUB"/>
    <property type="match status" value="1"/>
</dbReference>
<organism evidence="12 13">
    <name type="scientific">Clavelina lepadiformis</name>
    <name type="common">Light-bulb sea squirt</name>
    <name type="synonym">Ascidia lepadiformis</name>
    <dbReference type="NCBI Taxonomy" id="159417"/>
    <lineage>
        <taxon>Eukaryota</taxon>
        <taxon>Metazoa</taxon>
        <taxon>Chordata</taxon>
        <taxon>Tunicata</taxon>
        <taxon>Ascidiacea</taxon>
        <taxon>Aplousobranchia</taxon>
        <taxon>Clavelinidae</taxon>
        <taxon>Clavelina</taxon>
    </lineage>
</organism>
<evidence type="ECO:0000256" key="1">
    <source>
        <dbReference type="ARBA" id="ARBA00022679"/>
    </source>
</evidence>
<dbReference type="InterPro" id="IPR047540">
    <property type="entry name" value="BRcat_RBR_RNF31-like"/>
</dbReference>
<feature type="domain" description="RING-type" evidence="9">
    <location>
        <begin position="913"/>
        <end position="965"/>
    </location>
</feature>
<dbReference type="SUPFAM" id="SSF57850">
    <property type="entry name" value="RING/U-box"/>
    <property type="match status" value="3"/>
</dbReference>
<dbReference type="InterPro" id="IPR047542">
    <property type="entry name" value="Rcat_RBR_RNF31-like"/>
</dbReference>
<dbReference type="InterPro" id="IPR036339">
    <property type="entry name" value="PUB-like_dom_sf"/>
</dbReference>
<evidence type="ECO:0000259" key="10">
    <source>
        <dbReference type="PROSITE" id="PS50119"/>
    </source>
</evidence>
<evidence type="ECO:0000256" key="4">
    <source>
        <dbReference type="ARBA" id="ARBA00022771"/>
    </source>
</evidence>
<dbReference type="EMBL" id="CAWYQH010000108">
    <property type="protein sequence ID" value="CAK8688188.1"/>
    <property type="molecule type" value="Genomic_DNA"/>
</dbReference>
<feature type="domain" description="RING-type" evidence="11">
    <location>
        <begin position="909"/>
        <end position="1147"/>
    </location>
</feature>
<dbReference type="Gene3D" id="3.30.40.10">
    <property type="entry name" value="Zinc/RING finger domain, C3HC4 (zinc finger)"/>
    <property type="match status" value="1"/>
</dbReference>
<keyword evidence="5" id="KW-0833">Ubl conjugation pathway</keyword>
<keyword evidence="1" id="KW-0808">Transferase</keyword>
<keyword evidence="2" id="KW-0479">Metal-binding</keyword>
<dbReference type="Gene3D" id="1.20.58.2190">
    <property type="match status" value="1"/>
</dbReference>
<feature type="compositionally biased region" description="Polar residues" evidence="8">
    <location>
        <begin position="238"/>
        <end position="249"/>
    </location>
</feature>
<dbReference type="InterPro" id="IPR013083">
    <property type="entry name" value="Znf_RING/FYVE/PHD"/>
</dbReference>
<dbReference type="PANTHER" id="PTHR16004:SF2">
    <property type="entry name" value="E3 UBIQUITIN-PROTEIN LIGASE LUBEL"/>
    <property type="match status" value="1"/>
</dbReference>
<evidence type="ECO:0000256" key="8">
    <source>
        <dbReference type="SAM" id="MobiDB-lite"/>
    </source>
</evidence>
<dbReference type="InterPro" id="IPR001841">
    <property type="entry name" value="Znf_RING"/>
</dbReference>
<dbReference type="SUPFAM" id="SSF143503">
    <property type="entry name" value="PUG domain-like"/>
    <property type="match status" value="1"/>
</dbReference>
<dbReference type="InterPro" id="IPR002867">
    <property type="entry name" value="IBR_dom"/>
</dbReference>
<name>A0ABP0GB90_CLALP</name>
<keyword evidence="6" id="KW-0862">Zinc</keyword>
<evidence type="ECO:0000313" key="13">
    <source>
        <dbReference type="Proteomes" id="UP001642483"/>
    </source>
</evidence>
<dbReference type="InterPro" id="IPR032065">
    <property type="entry name" value="RNF31-UBA"/>
</dbReference>
<keyword evidence="13" id="KW-1185">Reference proteome</keyword>
<evidence type="ECO:0000313" key="12">
    <source>
        <dbReference type="EMBL" id="CAK8688188.1"/>
    </source>
</evidence>
<dbReference type="InterPro" id="IPR044066">
    <property type="entry name" value="TRIAD_supradom"/>
</dbReference>
<evidence type="ECO:0000256" key="3">
    <source>
        <dbReference type="ARBA" id="ARBA00022737"/>
    </source>
</evidence>
<dbReference type="InterPro" id="IPR018997">
    <property type="entry name" value="PUB_domain"/>
</dbReference>
<dbReference type="Proteomes" id="UP001642483">
    <property type="component" value="Unassembled WGS sequence"/>
</dbReference>
<dbReference type="PROSITE" id="PS51873">
    <property type="entry name" value="TRIAD"/>
    <property type="match status" value="1"/>
</dbReference>
<feature type="region of interest" description="Disordered" evidence="8">
    <location>
        <begin position="238"/>
        <end position="258"/>
    </location>
</feature>
<dbReference type="Pfam" id="PF16678">
    <property type="entry name" value="UBA_HOIP"/>
    <property type="match status" value="1"/>
</dbReference>
<keyword evidence="4 7" id="KW-0863">Zinc-finger</keyword>
<evidence type="ECO:0000259" key="9">
    <source>
        <dbReference type="PROSITE" id="PS50089"/>
    </source>
</evidence>
<dbReference type="CDD" id="cd20337">
    <property type="entry name" value="BRcat_RBR_HOIP"/>
    <property type="match status" value="1"/>
</dbReference>
<dbReference type="CDD" id="cd20351">
    <property type="entry name" value="Rcat_RBR_HOIP"/>
    <property type="match status" value="1"/>
</dbReference>
<evidence type="ECO:0000256" key="5">
    <source>
        <dbReference type="ARBA" id="ARBA00022786"/>
    </source>
</evidence>
<gene>
    <name evidence="12" type="ORF">CVLEPA_LOCUS20214</name>
</gene>
<evidence type="ECO:0000256" key="2">
    <source>
        <dbReference type="ARBA" id="ARBA00022723"/>
    </source>
</evidence>
<feature type="domain" description="B box-type" evidence="10">
    <location>
        <begin position="1020"/>
        <end position="1065"/>
    </location>
</feature>
<comment type="caution">
    <text evidence="12">The sequence shown here is derived from an EMBL/GenBank/DDBJ whole genome shotgun (WGS) entry which is preliminary data.</text>
</comment>
<feature type="region of interest" description="Disordered" evidence="8">
    <location>
        <begin position="652"/>
        <end position="671"/>
    </location>
</feature>
<dbReference type="Pfam" id="PF18091">
    <property type="entry name" value="E3_UbLigase_RBR"/>
    <property type="match status" value="1"/>
</dbReference>
<dbReference type="Pfam" id="PF22191">
    <property type="entry name" value="IBR_1"/>
    <property type="match status" value="1"/>
</dbReference>
<dbReference type="PROSITE" id="PS50119">
    <property type="entry name" value="ZF_BBOX"/>
    <property type="match status" value="1"/>
</dbReference>
<accession>A0ABP0GB90</accession>
<dbReference type="InterPro" id="IPR041031">
    <property type="entry name" value="RNF31_C"/>
</dbReference>
<dbReference type="InterPro" id="IPR000315">
    <property type="entry name" value="Znf_B-box"/>
</dbReference>
<evidence type="ECO:0000256" key="6">
    <source>
        <dbReference type="ARBA" id="ARBA00022833"/>
    </source>
</evidence>
<keyword evidence="3" id="KW-0677">Repeat</keyword>
<evidence type="ECO:0000259" key="11">
    <source>
        <dbReference type="PROSITE" id="PS51873"/>
    </source>
</evidence>
<protein>
    <recommendedName>
        <fullName evidence="14">RBR-type E3 ubiquitin transferase</fullName>
    </recommendedName>
</protein>